<dbReference type="EMBL" id="JAKOAV010000002">
    <property type="protein sequence ID" value="MDF9407133.1"/>
    <property type="molecule type" value="Genomic_DNA"/>
</dbReference>
<sequence>MELKKGLRLFIDTAPIIYFIEEHTDYSDEVSYIFSRTAEGAIQVITSVITLIEVLTKPYKLGRTDIVSIYKDFFYNSKGFMVMDITADIAELSAKIRAKFGFKLPDSIQLAIFEYSGCDY</sequence>
<organism evidence="2 3">
    <name type="scientific">Pelotomaculum isophthalicicum JI</name>
    <dbReference type="NCBI Taxonomy" id="947010"/>
    <lineage>
        <taxon>Bacteria</taxon>
        <taxon>Bacillati</taxon>
        <taxon>Bacillota</taxon>
        <taxon>Clostridia</taxon>
        <taxon>Eubacteriales</taxon>
        <taxon>Desulfotomaculaceae</taxon>
        <taxon>Pelotomaculum</taxon>
    </lineage>
</organism>
<dbReference type="InterPro" id="IPR002716">
    <property type="entry name" value="PIN_dom"/>
</dbReference>
<evidence type="ECO:0000259" key="1">
    <source>
        <dbReference type="Pfam" id="PF01850"/>
    </source>
</evidence>
<accession>A0A9X4H4B0</accession>
<dbReference type="Proteomes" id="UP001154312">
    <property type="component" value="Unassembled WGS sequence"/>
</dbReference>
<dbReference type="InterPro" id="IPR029060">
    <property type="entry name" value="PIN-like_dom_sf"/>
</dbReference>
<dbReference type="AlphaFoldDB" id="A0A9X4H4B0"/>
<proteinExistence type="predicted"/>
<keyword evidence="3" id="KW-1185">Reference proteome</keyword>
<evidence type="ECO:0000313" key="2">
    <source>
        <dbReference type="EMBL" id="MDF9407133.1"/>
    </source>
</evidence>
<evidence type="ECO:0000313" key="3">
    <source>
        <dbReference type="Proteomes" id="UP001154312"/>
    </source>
</evidence>
<name>A0A9X4H4B0_9FIRM</name>
<protein>
    <submittedName>
        <fullName evidence="2">PIN domain-containing protein</fullName>
    </submittedName>
</protein>
<reference evidence="2" key="1">
    <citation type="submission" date="2022-02" db="EMBL/GenBank/DDBJ databases">
        <authorList>
            <person name="Leng L."/>
        </authorList>
    </citation>
    <scope>NUCLEOTIDE SEQUENCE</scope>
    <source>
        <strain evidence="2">JI</strain>
    </source>
</reference>
<dbReference type="RefSeq" id="WP_277442309.1">
    <property type="nucleotide sequence ID" value="NZ_JAKOAV010000002.1"/>
</dbReference>
<dbReference type="Gene3D" id="3.40.50.1010">
    <property type="entry name" value="5'-nuclease"/>
    <property type="match status" value="1"/>
</dbReference>
<dbReference type="Pfam" id="PF01850">
    <property type="entry name" value="PIN"/>
    <property type="match status" value="1"/>
</dbReference>
<feature type="domain" description="PIN" evidence="1">
    <location>
        <begin position="10"/>
        <end position="118"/>
    </location>
</feature>
<gene>
    <name evidence="2" type="ORF">L7E55_01970</name>
</gene>
<dbReference type="SUPFAM" id="SSF88723">
    <property type="entry name" value="PIN domain-like"/>
    <property type="match status" value="1"/>
</dbReference>
<comment type="caution">
    <text evidence="2">The sequence shown here is derived from an EMBL/GenBank/DDBJ whole genome shotgun (WGS) entry which is preliminary data.</text>
</comment>